<dbReference type="GO" id="GO:0008270">
    <property type="term" value="F:zinc ion binding"/>
    <property type="evidence" value="ECO:0007669"/>
    <property type="project" value="UniProtKB-KW"/>
</dbReference>
<dbReference type="Pfam" id="PF04757">
    <property type="entry name" value="Pex2_Pex12"/>
    <property type="match status" value="1"/>
</dbReference>
<dbReference type="GO" id="GO:0005778">
    <property type="term" value="C:peroxisomal membrane"/>
    <property type="evidence" value="ECO:0007669"/>
    <property type="project" value="UniProtKB-SubCell"/>
</dbReference>
<name>J8Q3T6_SACAR</name>
<evidence type="ECO:0000256" key="19">
    <source>
        <dbReference type="PROSITE-ProRule" id="PRU00175"/>
    </source>
</evidence>
<dbReference type="Gene3D" id="3.30.40.10">
    <property type="entry name" value="Zinc/RING finger domain, C3HC4 (zinc finger)"/>
    <property type="match status" value="1"/>
</dbReference>
<evidence type="ECO:0000256" key="7">
    <source>
        <dbReference type="ARBA" id="ARBA00022593"/>
    </source>
</evidence>
<evidence type="ECO:0000256" key="8">
    <source>
        <dbReference type="ARBA" id="ARBA00022679"/>
    </source>
</evidence>
<keyword evidence="6" id="KW-0813">Transport</keyword>
<comment type="catalytic activity">
    <reaction evidence="1">
        <text>S-ubiquitinyl-[E2 ubiquitin-conjugating enzyme]-L-cysteine + [acceptor protein]-L-lysine = [E2 ubiquitin-conjugating enzyme]-L-cysteine + N(6)-ubiquitinyl-[acceptor protein]-L-lysine.</text>
        <dbReference type="EC" id="2.3.2.27"/>
    </reaction>
</comment>
<gene>
    <name evidence="21" type="ORF">SU7_2644</name>
</gene>
<evidence type="ECO:0000256" key="1">
    <source>
        <dbReference type="ARBA" id="ARBA00000900"/>
    </source>
</evidence>
<dbReference type="InterPro" id="IPR006845">
    <property type="entry name" value="Pex_N"/>
</dbReference>
<dbReference type="OrthoDB" id="6270329at2759"/>
<evidence type="ECO:0000256" key="13">
    <source>
        <dbReference type="ARBA" id="ARBA00022833"/>
    </source>
</evidence>
<dbReference type="PROSITE" id="PS00518">
    <property type="entry name" value="ZF_RING_1"/>
    <property type="match status" value="1"/>
</dbReference>
<evidence type="ECO:0000256" key="2">
    <source>
        <dbReference type="ARBA" id="ARBA00004585"/>
    </source>
</evidence>
<evidence type="ECO:0000256" key="4">
    <source>
        <dbReference type="ARBA" id="ARBA00008704"/>
    </source>
</evidence>
<evidence type="ECO:0000259" key="20">
    <source>
        <dbReference type="PROSITE" id="PS50089"/>
    </source>
</evidence>
<keyword evidence="17" id="KW-0576">Peroxisome</keyword>
<dbReference type="InterPro" id="IPR017907">
    <property type="entry name" value="Znf_RING_CS"/>
</dbReference>
<dbReference type="PROSITE" id="PS50089">
    <property type="entry name" value="ZF_RING_2"/>
    <property type="match status" value="1"/>
</dbReference>
<organism evidence="21 22">
    <name type="scientific">Saccharomyces arboricola (strain H-6 / AS 2.3317 / CBS 10644)</name>
    <name type="common">Yeast</name>
    <dbReference type="NCBI Taxonomy" id="1160507"/>
    <lineage>
        <taxon>Eukaryota</taxon>
        <taxon>Fungi</taxon>
        <taxon>Dikarya</taxon>
        <taxon>Ascomycota</taxon>
        <taxon>Saccharomycotina</taxon>
        <taxon>Saccharomycetes</taxon>
        <taxon>Saccharomycetales</taxon>
        <taxon>Saccharomycetaceae</taxon>
        <taxon>Saccharomyces</taxon>
    </lineage>
</organism>
<dbReference type="GO" id="GO:0016562">
    <property type="term" value="P:protein import into peroxisome matrix, receptor recycling"/>
    <property type="evidence" value="ECO:0007669"/>
    <property type="project" value="UniProtKB-ARBA"/>
</dbReference>
<reference evidence="21 22" key="1">
    <citation type="journal article" date="2013" name="BMC Genomics">
        <title>High quality de novo sequencing and assembly of the Saccharomyces arboricolus genome.</title>
        <authorList>
            <person name="Liti G."/>
            <person name="Nguyen Ba A.N."/>
            <person name="Blythe M."/>
            <person name="Mueller C.A."/>
            <person name="Bergstroem A."/>
            <person name="Cubillos F.A."/>
            <person name="Dafhnis-Calas F."/>
            <person name="Khoshraftar S."/>
            <person name="Malla S."/>
            <person name="Mehta N."/>
            <person name="Siow C.C."/>
            <person name="Warringer J."/>
            <person name="Moses A.M."/>
            <person name="Louis E.J."/>
            <person name="Nieduszynski C.A."/>
        </authorList>
    </citation>
    <scope>NUCLEOTIDE SEQUENCE [LARGE SCALE GENOMIC DNA]</scope>
    <source>
        <strain evidence="22">H-6 / AS 2.3317 / CBS 10644</strain>
    </source>
</reference>
<comment type="pathway">
    <text evidence="3">Protein modification; protein ubiquitination.</text>
</comment>
<dbReference type="CDD" id="cd16527">
    <property type="entry name" value="RING-HC_PEX10"/>
    <property type="match status" value="1"/>
</dbReference>
<dbReference type="PANTHER" id="PTHR23350:SF0">
    <property type="entry name" value="PEROXISOME BIOGENESIS FACTOR 10"/>
    <property type="match status" value="1"/>
</dbReference>
<dbReference type="AlphaFoldDB" id="J8Q3T6"/>
<keyword evidence="10" id="KW-0479">Metal-binding</keyword>
<evidence type="ECO:0000313" key="22">
    <source>
        <dbReference type="Proteomes" id="UP000006968"/>
    </source>
</evidence>
<keyword evidence="7" id="KW-0962">Peroxisome biogenesis</keyword>
<proteinExistence type="inferred from homology"/>
<feature type="domain" description="RING-type" evidence="20">
    <location>
        <begin position="285"/>
        <end position="323"/>
    </location>
</feature>
<evidence type="ECO:0000256" key="12">
    <source>
        <dbReference type="ARBA" id="ARBA00022786"/>
    </source>
</evidence>
<keyword evidence="12" id="KW-0833">Ubl conjugation pathway</keyword>
<comment type="subcellular location">
    <subcellularLocation>
        <location evidence="2">Peroxisome membrane</location>
        <topology evidence="2">Multi-pass membrane protein</topology>
    </subcellularLocation>
</comment>
<comment type="caution">
    <text evidence="21">The sequence shown here is derived from an EMBL/GenBank/DDBJ whole genome shotgun (WGS) entry which is preliminary data.</text>
</comment>
<dbReference type="EMBL" id="ALIE01000155">
    <property type="protein sequence ID" value="EJS42254.1"/>
    <property type="molecule type" value="Genomic_DNA"/>
</dbReference>
<dbReference type="Proteomes" id="UP000006968">
    <property type="component" value="Chromosome XIII"/>
</dbReference>
<dbReference type="Pfam" id="PF13639">
    <property type="entry name" value="zf-RING_2"/>
    <property type="match status" value="1"/>
</dbReference>
<dbReference type="FunFam" id="3.30.40.10:FF:000617">
    <property type="entry name" value="Peroxin 10"/>
    <property type="match status" value="1"/>
</dbReference>
<keyword evidence="13" id="KW-0862">Zinc</keyword>
<keyword evidence="11 19" id="KW-0863">Zinc-finger</keyword>
<dbReference type="InterPro" id="IPR025654">
    <property type="entry name" value="PEX2/10"/>
</dbReference>
<evidence type="ECO:0000256" key="3">
    <source>
        <dbReference type="ARBA" id="ARBA00004906"/>
    </source>
</evidence>
<evidence type="ECO:0000256" key="16">
    <source>
        <dbReference type="ARBA" id="ARBA00023136"/>
    </source>
</evidence>
<dbReference type="EC" id="2.3.2.27" evidence="5"/>
<dbReference type="GO" id="GO:0016567">
    <property type="term" value="P:protein ubiquitination"/>
    <property type="evidence" value="ECO:0007669"/>
    <property type="project" value="UniProtKB-ARBA"/>
</dbReference>
<sequence length="336" mass="38790">MENDNKLGKEAPIPLSRLRFPLADAPSIVQAHQKDEQIQTLLTSKVTELCKLIKNQLFVNCYPRELSIFAKLLYLLFTTGRRGRTLGEEYVDLIYTSKSGNRLISRLKMMVFVFSYSLCPYLISKLYKKIANRKENETGDNESITGFCESLLDFVLDLHMILFYFKGAFYDVFKRIFGMRYAFKHIMSENETKFRKEGSRTYKVLGYILLAQNILKWYPVLSSKIGLWISKRIGANSSNTKRSSASPEGFKRNFIRGIPNESQLIHVTLSDSSQMSYIPGASRNCILCLMDMTDPSCTPCGHLFCWNCLMSWCKERPECPLCRQQCQTQEILVLRQ</sequence>
<dbReference type="HOGENOM" id="CLU_041707_2_0_1"/>
<protein>
    <recommendedName>
        <fullName evidence="5">RING-type E3 ubiquitin transferase</fullName>
        <ecNumber evidence="5">2.3.2.27</ecNumber>
    </recommendedName>
    <alternativeName>
        <fullName evidence="18">Peroxin-10</fullName>
    </alternativeName>
</protein>
<comment type="similarity">
    <text evidence="4">Belongs to the pex2/pex10/pex12 family.</text>
</comment>
<evidence type="ECO:0000256" key="11">
    <source>
        <dbReference type="ARBA" id="ARBA00022771"/>
    </source>
</evidence>
<keyword evidence="9" id="KW-0812">Transmembrane</keyword>
<keyword evidence="16" id="KW-0472">Membrane</keyword>
<keyword evidence="22" id="KW-1185">Reference proteome</keyword>
<evidence type="ECO:0000256" key="6">
    <source>
        <dbReference type="ARBA" id="ARBA00022448"/>
    </source>
</evidence>
<keyword evidence="15" id="KW-1133">Transmembrane helix</keyword>
<dbReference type="PANTHER" id="PTHR23350">
    <property type="entry name" value="PEROXISOME ASSEMBLY PROTEIN 10"/>
    <property type="match status" value="1"/>
</dbReference>
<evidence type="ECO:0000256" key="17">
    <source>
        <dbReference type="ARBA" id="ARBA00023140"/>
    </source>
</evidence>
<dbReference type="SUPFAM" id="SSF57850">
    <property type="entry name" value="RING/U-box"/>
    <property type="match status" value="1"/>
</dbReference>
<evidence type="ECO:0000256" key="9">
    <source>
        <dbReference type="ARBA" id="ARBA00022692"/>
    </source>
</evidence>
<accession>J8Q3T6</accession>
<evidence type="ECO:0000256" key="5">
    <source>
        <dbReference type="ARBA" id="ARBA00012483"/>
    </source>
</evidence>
<keyword evidence="14" id="KW-0653">Protein transport</keyword>
<evidence type="ECO:0000256" key="14">
    <source>
        <dbReference type="ARBA" id="ARBA00022927"/>
    </source>
</evidence>
<evidence type="ECO:0000256" key="15">
    <source>
        <dbReference type="ARBA" id="ARBA00022989"/>
    </source>
</evidence>
<keyword evidence="8" id="KW-0808">Transferase</keyword>
<dbReference type="InterPro" id="IPR013083">
    <property type="entry name" value="Znf_RING/FYVE/PHD"/>
</dbReference>
<evidence type="ECO:0000256" key="10">
    <source>
        <dbReference type="ARBA" id="ARBA00022723"/>
    </source>
</evidence>
<dbReference type="SMART" id="SM00184">
    <property type="entry name" value="RING"/>
    <property type="match status" value="1"/>
</dbReference>
<evidence type="ECO:0000256" key="18">
    <source>
        <dbReference type="ARBA" id="ARBA00041230"/>
    </source>
</evidence>
<dbReference type="InterPro" id="IPR001841">
    <property type="entry name" value="Znf_RING"/>
</dbReference>
<evidence type="ECO:0000313" key="21">
    <source>
        <dbReference type="EMBL" id="EJS42254.1"/>
    </source>
</evidence>
<dbReference type="GO" id="GO:0061630">
    <property type="term" value="F:ubiquitin protein ligase activity"/>
    <property type="evidence" value="ECO:0007669"/>
    <property type="project" value="UniProtKB-EC"/>
</dbReference>